<proteinExistence type="predicted"/>
<evidence type="ECO:0000313" key="2">
    <source>
        <dbReference type="Proteomes" id="UP000619033"/>
    </source>
</evidence>
<name>A0A8J7SVB7_9RHOB</name>
<dbReference type="EMBL" id="JAESVP010000007">
    <property type="protein sequence ID" value="MBL4929357.1"/>
    <property type="molecule type" value="Genomic_DNA"/>
</dbReference>
<evidence type="ECO:0000313" key="1">
    <source>
        <dbReference type="EMBL" id="MBL4929357.1"/>
    </source>
</evidence>
<organism evidence="1 2">
    <name type="scientific">Fuscibacter oryzae</name>
    <dbReference type="NCBI Taxonomy" id="2803939"/>
    <lineage>
        <taxon>Bacteria</taxon>
        <taxon>Pseudomonadati</taxon>
        <taxon>Pseudomonadota</taxon>
        <taxon>Alphaproteobacteria</taxon>
        <taxon>Rhodobacterales</taxon>
        <taxon>Paracoccaceae</taxon>
        <taxon>Fuscibacter</taxon>
    </lineage>
</organism>
<dbReference type="Proteomes" id="UP000619033">
    <property type="component" value="Unassembled WGS sequence"/>
</dbReference>
<protein>
    <submittedName>
        <fullName evidence="1">Uncharacterized protein</fullName>
    </submittedName>
</protein>
<keyword evidence="2" id="KW-1185">Reference proteome</keyword>
<dbReference type="RefSeq" id="WP_202661891.1">
    <property type="nucleotide sequence ID" value="NZ_JAESVP010000007.1"/>
</dbReference>
<accession>A0A8J7SVB7</accession>
<comment type="caution">
    <text evidence="1">The sequence shown here is derived from an EMBL/GenBank/DDBJ whole genome shotgun (WGS) entry which is preliminary data.</text>
</comment>
<sequence length="137" mass="15506">MADKHIPNAAILRVWRDPDLNVNQGAALLGINRGTLRRRAKLLGEPETPRGQKSKIGDKPLFARMWKAGVGTVEMARHFGIHMHSVSHARRWMGLPARVGWQRPITVADFVLREIMAGDAAEWKRRQDEQAARWAAE</sequence>
<reference evidence="1" key="1">
    <citation type="submission" date="2021-01" db="EMBL/GenBank/DDBJ databases">
        <title>Genome seq and assembly of Tabrizicola sp. KVB23.</title>
        <authorList>
            <person name="Chhetri G."/>
        </authorList>
    </citation>
    <scope>NUCLEOTIDE SEQUENCE</scope>
    <source>
        <strain evidence="1">KVB23</strain>
    </source>
</reference>
<gene>
    <name evidence="1" type="ORF">JI744_14715</name>
</gene>
<dbReference type="AlphaFoldDB" id="A0A8J7SVB7"/>